<evidence type="ECO:0000259" key="2">
    <source>
        <dbReference type="Pfam" id="PF07985"/>
    </source>
</evidence>
<dbReference type="InterPro" id="IPR012942">
    <property type="entry name" value="SRR1-like"/>
</dbReference>
<feature type="domain" description="SRR1-like" evidence="2">
    <location>
        <begin position="86"/>
        <end position="252"/>
    </location>
</feature>
<dbReference type="PANTHER" id="PTHR42080:SF1">
    <property type="entry name" value="SRR1-LIKE DOMAIN-CONTAINING PROTEIN"/>
    <property type="match status" value="1"/>
</dbReference>
<proteinExistence type="predicted"/>
<keyword evidence="4" id="KW-1185">Reference proteome</keyword>
<gene>
    <name evidence="3" type="ORF">QBC33DRAFT_179110</name>
</gene>
<dbReference type="PANTHER" id="PTHR42080">
    <property type="entry name" value="SRR1 DOMAIN-CONTAINING PROTEIN"/>
    <property type="match status" value="1"/>
</dbReference>
<dbReference type="Proteomes" id="UP001244011">
    <property type="component" value="Unassembled WGS sequence"/>
</dbReference>
<sequence>MSPPPAPNGAPAQEDDGQWTRVKPKKGTSRRRPAGPGARDFGTPPNPSPQLDLQQITRDHDRISAAWRESQCHAKLRDLVNSNVASHVTVTKAVCLAVGSFDPIATLYHQKRVAHVQLEAFRAVVEMLEAHNGSPIQRVIQEPAFSDTDKEFCESLGFKTVDTPQAFEMIDSHTLVYGIHLYMPTWAEALSKQLPGCLVGTPFGVCETYHDTHGAGFELAQLQTIDASFDRFPFPQQDTPGDFVFSDTTIYWAKG</sequence>
<name>A0AAJ0BXN1_9PEZI</name>
<dbReference type="EMBL" id="MU839017">
    <property type="protein sequence ID" value="KAK1764977.1"/>
    <property type="molecule type" value="Genomic_DNA"/>
</dbReference>
<dbReference type="GeneID" id="85305606"/>
<evidence type="ECO:0000256" key="1">
    <source>
        <dbReference type="SAM" id="MobiDB-lite"/>
    </source>
</evidence>
<protein>
    <recommendedName>
        <fullName evidence="2">SRR1-like domain-containing protein</fullName>
    </recommendedName>
</protein>
<dbReference type="AlphaFoldDB" id="A0AAJ0BXN1"/>
<feature type="compositionally biased region" description="Basic residues" evidence="1">
    <location>
        <begin position="22"/>
        <end position="33"/>
    </location>
</feature>
<organism evidence="3 4">
    <name type="scientific">Phialemonium atrogriseum</name>
    <dbReference type="NCBI Taxonomy" id="1093897"/>
    <lineage>
        <taxon>Eukaryota</taxon>
        <taxon>Fungi</taxon>
        <taxon>Dikarya</taxon>
        <taxon>Ascomycota</taxon>
        <taxon>Pezizomycotina</taxon>
        <taxon>Sordariomycetes</taxon>
        <taxon>Sordariomycetidae</taxon>
        <taxon>Cephalothecales</taxon>
        <taxon>Cephalothecaceae</taxon>
        <taxon>Phialemonium</taxon>
    </lineage>
</organism>
<reference evidence="3" key="1">
    <citation type="submission" date="2023-06" db="EMBL/GenBank/DDBJ databases">
        <title>Genome-scale phylogeny and comparative genomics of the fungal order Sordariales.</title>
        <authorList>
            <consortium name="Lawrence Berkeley National Laboratory"/>
            <person name="Hensen N."/>
            <person name="Bonometti L."/>
            <person name="Westerberg I."/>
            <person name="Brannstrom I.O."/>
            <person name="Guillou S."/>
            <person name="Cros-Aarteil S."/>
            <person name="Calhoun S."/>
            <person name="Haridas S."/>
            <person name="Kuo A."/>
            <person name="Mondo S."/>
            <person name="Pangilinan J."/>
            <person name="Riley R."/>
            <person name="Labutti K."/>
            <person name="Andreopoulos B."/>
            <person name="Lipzen A."/>
            <person name="Chen C."/>
            <person name="Yanf M."/>
            <person name="Daum C."/>
            <person name="Ng V."/>
            <person name="Clum A."/>
            <person name="Steindorff A."/>
            <person name="Ohm R."/>
            <person name="Martin F."/>
            <person name="Silar P."/>
            <person name="Natvig D."/>
            <person name="Lalanne C."/>
            <person name="Gautier V."/>
            <person name="Ament-Velasquez S.L."/>
            <person name="Kruys A."/>
            <person name="Hutchinson M.I."/>
            <person name="Powell A.J."/>
            <person name="Barry K."/>
            <person name="Miller A.N."/>
            <person name="Grigoriev I.V."/>
            <person name="Debuchy R."/>
            <person name="Gladieux P."/>
            <person name="Thoren M.H."/>
            <person name="Johannesson H."/>
        </authorList>
    </citation>
    <scope>NUCLEOTIDE SEQUENCE</scope>
    <source>
        <strain evidence="3">8032-3</strain>
    </source>
</reference>
<dbReference type="RefSeq" id="XP_060281190.1">
    <property type="nucleotide sequence ID" value="XM_060422419.1"/>
</dbReference>
<evidence type="ECO:0000313" key="3">
    <source>
        <dbReference type="EMBL" id="KAK1764977.1"/>
    </source>
</evidence>
<dbReference type="Pfam" id="PF07985">
    <property type="entry name" value="SRR1"/>
    <property type="match status" value="1"/>
</dbReference>
<feature type="region of interest" description="Disordered" evidence="1">
    <location>
        <begin position="1"/>
        <end position="52"/>
    </location>
</feature>
<evidence type="ECO:0000313" key="4">
    <source>
        <dbReference type="Proteomes" id="UP001244011"/>
    </source>
</evidence>
<accession>A0AAJ0BXN1</accession>
<comment type="caution">
    <text evidence="3">The sequence shown here is derived from an EMBL/GenBank/DDBJ whole genome shotgun (WGS) entry which is preliminary data.</text>
</comment>